<dbReference type="Proteomes" id="UP000187465">
    <property type="component" value="Unassembled WGS sequence"/>
</dbReference>
<proteinExistence type="predicted"/>
<organism evidence="1 2">
    <name type="scientific">Paenibacillus odorifer</name>
    <dbReference type="NCBI Taxonomy" id="189426"/>
    <lineage>
        <taxon>Bacteria</taxon>
        <taxon>Bacillati</taxon>
        <taxon>Bacillota</taxon>
        <taxon>Bacilli</taxon>
        <taxon>Bacillales</taxon>
        <taxon>Paenibacillaceae</taxon>
        <taxon>Paenibacillus</taxon>
    </lineage>
</organism>
<gene>
    <name evidence="1" type="ORF">BJP51_17320</name>
</gene>
<sequence length="184" mass="20403">MISLMLLAVVIIGAVVLGERGGIMSKSESSFKSPAEPSPLIITHENSTDAIENYVILKTSWNGADYDRASFYYTAWHSEPTLLTGLHRLKPGEKLQVDFGDYAPSEVTVKMAYLTESFDESQLPIVEVPVTLVEGKYEFVNPPASTSDIPTSGRVFSVIARWGENICEYVFASDGKFDNYEYDL</sequence>
<evidence type="ECO:0000313" key="2">
    <source>
        <dbReference type="Proteomes" id="UP000187465"/>
    </source>
</evidence>
<reference evidence="1 2" key="1">
    <citation type="submission" date="2016-10" db="EMBL/GenBank/DDBJ databases">
        <title>Paenibacillus species isolates.</title>
        <authorList>
            <person name="Beno S.M."/>
        </authorList>
    </citation>
    <scope>NUCLEOTIDE SEQUENCE [LARGE SCALE GENOMIC DNA]</scope>
    <source>
        <strain evidence="1 2">FSL H7-0604</strain>
    </source>
</reference>
<accession>A0A1R0XAT9</accession>
<dbReference type="AlphaFoldDB" id="A0A1R0XAT9"/>
<evidence type="ECO:0000313" key="1">
    <source>
        <dbReference type="EMBL" id="OMD32003.1"/>
    </source>
</evidence>
<protein>
    <submittedName>
        <fullName evidence="1">Uncharacterized protein</fullName>
    </submittedName>
</protein>
<name>A0A1R0XAT9_9BACL</name>
<dbReference type="EMBL" id="MKQP01000019">
    <property type="protein sequence ID" value="OMD32003.1"/>
    <property type="molecule type" value="Genomic_DNA"/>
</dbReference>
<dbReference type="RefSeq" id="WP_076179117.1">
    <property type="nucleotide sequence ID" value="NZ_DALZAY010000108.1"/>
</dbReference>
<comment type="caution">
    <text evidence="1">The sequence shown here is derived from an EMBL/GenBank/DDBJ whole genome shotgun (WGS) entry which is preliminary data.</text>
</comment>